<proteinExistence type="inferred from homology"/>
<dbReference type="PANTHER" id="PTHR43976">
    <property type="entry name" value="SHORT CHAIN DEHYDROGENASE"/>
    <property type="match status" value="1"/>
</dbReference>
<evidence type="ECO:0000256" key="1">
    <source>
        <dbReference type="ARBA" id="ARBA00006484"/>
    </source>
</evidence>
<gene>
    <name evidence="3" type="ORF">FUG_LOCUS145339</name>
</gene>
<accession>A0A4U9F9G7</accession>
<organism evidence="3">
    <name type="scientific">Gibberella zeae</name>
    <name type="common">Wheat head blight fungus</name>
    <name type="synonym">Fusarium graminearum</name>
    <dbReference type="NCBI Taxonomy" id="5518"/>
    <lineage>
        <taxon>Eukaryota</taxon>
        <taxon>Fungi</taxon>
        <taxon>Dikarya</taxon>
        <taxon>Ascomycota</taxon>
        <taxon>Pezizomycotina</taxon>
        <taxon>Sordariomycetes</taxon>
        <taxon>Hypocreomycetidae</taxon>
        <taxon>Hypocreales</taxon>
        <taxon>Nectriaceae</taxon>
        <taxon>Fusarium</taxon>
    </lineage>
</organism>
<dbReference type="CDD" id="cd05374">
    <property type="entry name" value="17beta-HSD-like_SDR_c"/>
    <property type="match status" value="1"/>
</dbReference>
<dbReference type="InterPro" id="IPR036291">
    <property type="entry name" value="NAD(P)-bd_dom_sf"/>
</dbReference>
<dbReference type="InterPro" id="IPR002347">
    <property type="entry name" value="SDR_fam"/>
</dbReference>
<evidence type="ECO:0000256" key="2">
    <source>
        <dbReference type="ARBA" id="ARBA00023002"/>
    </source>
</evidence>
<protein>
    <submittedName>
        <fullName evidence="3">Uncharacterized protein</fullName>
    </submittedName>
</protein>
<keyword evidence="2" id="KW-0560">Oxidoreductase</keyword>
<name>A0A4U9F9G7_GIBZA</name>
<dbReference type="EMBL" id="CAAKMV010000111">
    <property type="protein sequence ID" value="VIO55152.1"/>
    <property type="molecule type" value="Genomic_DNA"/>
</dbReference>
<dbReference type="SUPFAM" id="SSF51735">
    <property type="entry name" value="NAD(P)-binding Rossmann-fold domains"/>
    <property type="match status" value="2"/>
</dbReference>
<dbReference type="Gene3D" id="3.40.50.720">
    <property type="entry name" value="NAD(P)-binding Rossmann-like Domain"/>
    <property type="match status" value="2"/>
</dbReference>
<sequence length="553" mass="59669">MSKYKKFVLITGANQGVGYETAKNLLLSSVDYHVIIGSRDEAKGEVAADELRLLENIKGTVSNIQLDVTDDASVDAAARNLTSEWGRLDILVNNAGIISMASPPTREAFRTVLETNLIGALSVTEAFLPLLRKAEHLPPRLIFVTSSTGSITHATNPDSPYYNPYATEYRTSKAGLNMLMVMYYARLKPDGFLVFSVDPGLCATNFTHDAESLRQRGAAEPSDGGEQVACVVKGGKDKDVGNVIGVHGVVPWIMVLTWFITGCSSGFGESFVRQLRAAGDNVIATGRNAQTKLSHLEDTGAAIMDLDVAAPPGVIKAKIDEAWGIYDGINVVVNNAGFILSGPFEEQSQEDMDRSFQVNLHGPLNITRAILPHFKERKSGTLLYVSSQAAWHSDAGASSYCASKFALEGKLPRTTHHSKAKMIGAVECLAKELAIVAPTLKVLIVEPGYCRTPIFDKVQYVTGGVPDYSQFNEAVRGGVATLSATSPGNPDMAVARMIELVKGTGFADGKTMPLRVPLGSDCWERIKAKCEETLEICNEWEGAARSIDYKTEA</sequence>
<dbReference type="InterPro" id="IPR051911">
    <property type="entry name" value="SDR_oxidoreductase"/>
</dbReference>
<dbReference type="AlphaFoldDB" id="A0A4U9F9G7"/>
<reference evidence="3" key="1">
    <citation type="submission" date="2019-04" db="EMBL/GenBank/DDBJ databases">
        <authorList>
            <person name="Melise S."/>
            <person name="Noan J."/>
            <person name="Okalmin O."/>
        </authorList>
    </citation>
    <scope>NUCLEOTIDE SEQUENCE</scope>
    <source>
        <strain evidence="3">FN9</strain>
    </source>
</reference>
<dbReference type="PRINTS" id="PR00081">
    <property type="entry name" value="GDHRDH"/>
</dbReference>
<dbReference type="Pfam" id="PF00106">
    <property type="entry name" value="adh_short"/>
    <property type="match status" value="2"/>
</dbReference>
<dbReference type="PANTHER" id="PTHR43976:SF16">
    <property type="entry name" value="SHORT-CHAIN DEHYDROGENASE_REDUCTASE FAMILY PROTEIN"/>
    <property type="match status" value="1"/>
</dbReference>
<evidence type="ECO:0000313" key="3">
    <source>
        <dbReference type="EMBL" id="VIO55152.1"/>
    </source>
</evidence>
<comment type="similarity">
    <text evidence="1">Belongs to the short-chain dehydrogenases/reductases (SDR) family.</text>
</comment>